<reference evidence="6" key="2">
    <citation type="submission" date="2021-04" db="EMBL/GenBank/DDBJ databases">
        <authorList>
            <person name="Gilroy R."/>
        </authorList>
    </citation>
    <scope>NUCLEOTIDE SEQUENCE</scope>
    <source>
        <strain evidence="6">CHK192-19661</strain>
    </source>
</reference>
<sequence length="303" mass="32796">MEYVLRTFGLTRRYKGVPVVDGVNMNIRRGEIYGFVGRNGAGKTTVMRLVCGLIAKSGGAYELFGKPDASSAVLAARRRTGAIIETPSVYPEMTAERNLTEQCLTLGIGTEGIPGLLDYVGLGSAGKKKARNFSLGMRQRLGIAMSLVGSPDFLILDEPVNGLDPQGIVEIRELLLRLNREKGITILISSHILGELSKLATCYGFIEKGKLLKEISAADLEEACRKSVRIEVSSAEKLPLILERGLGICDFKILSPTEAEIYENVKIGELALALHAGGVELLRVREKDEDLEGYFLNLVGGAA</sequence>
<dbReference type="Pfam" id="PF00005">
    <property type="entry name" value="ABC_tran"/>
    <property type="match status" value="1"/>
</dbReference>
<evidence type="ECO:0000256" key="4">
    <source>
        <dbReference type="ARBA" id="ARBA00022840"/>
    </source>
</evidence>
<dbReference type="GO" id="GO:0005524">
    <property type="term" value="F:ATP binding"/>
    <property type="evidence" value="ECO:0007669"/>
    <property type="project" value="UniProtKB-KW"/>
</dbReference>
<protein>
    <submittedName>
        <fullName evidence="6">ATP-binding cassette domain-containing protein</fullName>
    </submittedName>
</protein>
<organism evidence="6 7">
    <name type="scientific">Candidatus Borkfalkia avicola</name>
    <dbReference type="NCBI Taxonomy" id="2838503"/>
    <lineage>
        <taxon>Bacteria</taxon>
        <taxon>Bacillati</taxon>
        <taxon>Bacillota</taxon>
        <taxon>Clostridia</taxon>
        <taxon>Christensenellales</taxon>
        <taxon>Christensenellaceae</taxon>
        <taxon>Candidatus Borkfalkia</taxon>
    </lineage>
</organism>
<dbReference type="PANTHER" id="PTHR43335">
    <property type="entry name" value="ABC TRANSPORTER, ATP-BINDING PROTEIN"/>
    <property type="match status" value="1"/>
</dbReference>
<feature type="domain" description="ABC transporter" evidence="5">
    <location>
        <begin position="5"/>
        <end position="233"/>
    </location>
</feature>
<dbReference type="AlphaFoldDB" id="A0A9D2IIM5"/>
<comment type="caution">
    <text evidence="6">The sequence shown here is derived from an EMBL/GenBank/DDBJ whole genome shotgun (WGS) entry which is preliminary data.</text>
</comment>
<dbReference type="InterPro" id="IPR017871">
    <property type="entry name" value="ABC_transporter-like_CS"/>
</dbReference>
<proteinExistence type="inferred from homology"/>
<dbReference type="InterPro" id="IPR003439">
    <property type="entry name" value="ABC_transporter-like_ATP-bd"/>
</dbReference>
<reference evidence="6" key="1">
    <citation type="journal article" date="2021" name="PeerJ">
        <title>Extensive microbial diversity within the chicken gut microbiome revealed by metagenomics and culture.</title>
        <authorList>
            <person name="Gilroy R."/>
            <person name="Ravi A."/>
            <person name="Getino M."/>
            <person name="Pursley I."/>
            <person name="Horton D.L."/>
            <person name="Alikhan N.F."/>
            <person name="Baker D."/>
            <person name="Gharbi K."/>
            <person name="Hall N."/>
            <person name="Watson M."/>
            <person name="Adriaenssens E.M."/>
            <person name="Foster-Nyarko E."/>
            <person name="Jarju S."/>
            <person name="Secka A."/>
            <person name="Antonio M."/>
            <person name="Oren A."/>
            <person name="Chaudhuri R.R."/>
            <person name="La Ragione R."/>
            <person name="Hildebrand F."/>
            <person name="Pallen M.J."/>
        </authorList>
    </citation>
    <scope>NUCLEOTIDE SEQUENCE</scope>
    <source>
        <strain evidence="6">CHK192-19661</strain>
    </source>
</reference>
<dbReference type="Proteomes" id="UP000824025">
    <property type="component" value="Unassembled WGS sequence"/>
</dbReference>
<keyword evidence="4 6" id="KW-0067">ATP-binding</keyword>
<evidence type="ECO:0000259" key="5">
    <source>
        <dbReference type="PROSITE" id="PS50893"/>
    </source>
</evidence>
<dbReference type="SUPFAM" id="SSF52540">
    <property type="entry name" value="P-loop containing nucleoside triphosphate hydrolases"/>
    <property type="match status" value="1"/>
</dbReference>
<dbReference type="InterPro" id="IPR003593">
    <property type="entry name" value="AAA+_ATPase"/>
</dbReference>
<evidence type="ECO:0000256" key="2">
    <source>
        <dbReference type="ARBA" id="ARBA00022448"/>
    </source>
</evidence>
<comment type="similarity">
    <text evidence="1">Belongs to the ABC transporter superfamily.</text>
</comment>
<dbReference type="PROSITE" id="PS50893">
    <property type="entry name" value="ABC_TRANSPORTER_2"/>
    <property type="match status" value="1"/>
</dbReference>
<dbReference type="SMART" id="SM00382">
    <property type="entry name" value="AAA"/>
    <property type="match status" value="1"/>
</dbReference>
<dbReference type="EMBL" id="DXCF01000042">
    <property type="protein sequence ID" value="HIZ10435.1"/>
    <property type="molecule type" value="Genomic_DNA"/>
</dbReference>
<evidence type="ECO:0000313" key="6">
    <source>
        <dbReference type="EMBL" id="HIZ10435.1"/>
    </source>
</evidence>
<dbReference type="Gene3D" id="3.40.50.300">
    <property type="entry name" value="P-loop containing nucleotide triphosphate hydrolases"/>
    <property type="match status" value="1"/>
</dbReference>
<dbReference type="PANTHER" id="PTHR43335:SF8">
    <property type="entry name" value="ABC TRANSPORTER, ATP-BINDING PROTEIN"/>
    <property type="match status" value="1"/>
</dbReference>
<evidence type="ECO:0000256" key="1">
    <source>
        <dbReference type="ARBA" id="ARBA00005417"/>
    </source>
</evidence>
<evidence type="ECO:0000313" key="7">
    <source>
        <dbReference type="Proteomes" id="UP000824025"/>
    </source>
</evidence>
<keyword evidence="3" id="KW-0547">Nucleotide-binding</keyword>
<keyword evidence="2" id="KW-0813">Transport</keyword>
<dbReference type="GO" id="GO:0016887">
    <property type="term" value="F:ATP hydrolysis activity"/>
    <property type="evidence" value="ECO:0007669"/>
    <property type="project" value="InterPro"/>
</dbReference>
<gene>
    <name evidence="6" type="ORF">H9726_08115</name>
</gene>
<name>A0A9D2IIM5_9FIRM</name>
<accession>A0A9D2IIM5</accession>
<dbReference type="PROSITE" id="PS00211">
    <property type="entry name" value="ABC_TRANSPORTER_1"/>
    <property type="match status" value="1"/>
</dbReference>
<evidence type="ECO:0000256" key="3">
    <source>
        <dbReference type="ARBA" id="ARBA00022741"/>
    </source>
</evidence>
<dbReference type="InterPro" id="IPR027417">
    <property type="entry name" value="P-loop_NTPase"/>
</dbReference>